<dbReference type="SUPFAM" id="SSF81837">
    <property type="entry name" value="BEACH domain"/>
    <property type="match status" value="1"/>
</dbReference>
<feature type="non-terminal residue" evidence="4">
    <location>
        <position position="1"/>
    </location>
</feature>
<dbReference type="InterPro" id="IPR050865">
    <property type="entry name" value="BEACH_Domain"/>
</dbReference>
<protein>
    <submittedName>
        <fullName evidence="4">Uncharacterized protein</fullName>
    </submittedName>
</protein>
<feature type="domain" description="BEACH-type PH" evidence="3">
    <location>
        <begin position="1"/>
        <end position="61"/>
    </location>
</feature>
<dbReference type="Gene3D" id="1.10.1540.10">
    <property type="entry name" value="BEACH domain"/>
    <property type="match status" value="1"/>
</dbReference>
<gene>
    <name evidence="4" type="ORF">AB205_0185690</name>
</gene>
<dbReference type="OrthoDB" id="26681at2759"/>
<dbReference type="PROSITE" id="PS51783">
    <property type="entry name" value="PH_BEACH"/>
    <property type="match status" value="1"/>
</dbReference>
<dbReference type="CDD" id="cd01201">
    <property type="entry name" value="PH_BEACH"/>
    <property type="match status" value="1"/>
</dbReference>
<accession>A0A2G9SD87</accession>
<dbReference type="InterPro" id="IPR000409">
    <property type="entry name" value="BEACH_dom"/>
</dbReference>
<evidence type="ECO:0000313" key="4">
    <source>
        <dbReference type="EMBL" id="PIO38062.1"/>
    </source>
</evidence>
<dbReference type="SUPFAM" id="SSF50729">
    <property type="entry name" value="PH domain-like"/>
    <property type="match status" value="1"/>
</dbReference>
<name>A0A2G9SD87_AQUCT</name>
<evidence type="ECO:0000259" key="3">
    <source>
        <dbReference type="PROSITE" id="PS51783"/>
    </source>
</evidence>
<dbReference type="InterPro" id="IPR036372">
    <property type="entry name" value="BEACH_dom_sf"/>
</dbReference>
<evidence type="ECO:0000256" key="1">
    <source>
        <dbReference type="ARBA" id="ARBA00022574"/>
    </source>
</evidence>
<dbReference type="Pfam" id="PF02138">
    <property type="entry name" value="Beach"/>
    <property type="match status" value="1"/>
</dbReference>
<dbReference type="PANTHER" id="PTHR13743:SF86">
    <property type="entry name" value="LYSOSOMAL-TRAFFICKING REGULATOR"/>
    <property type="match status" value="1"/>
</dbReference>
<dbReference type="InterPro" id="IPR011993">
    <property type="entry name" value="PH-like_dom_sf"/>
</dbReference>
<proteinExistence type="predicted"/>
<feature type="domain" description="BEACH" evidence="2">
    <location>
        <begin position="66"/>
        <end position="133"/>
    </location>
</feature>
<dbReference type="PROSITE" id="PS50197">
    <property type="entry name" value="BEACH"/>
    <property type="match status" value="1"/>
</dbReference>
<dbReference type="Pfam" id="PF14844">
    <property type="entry name" value="PH_BEACH"/>
    <property type="match status" value="1"/>
</dbReference>
<dbReference type="PANTHER" id="PTHR13743">
    <property type="entry name" value="BEIGE/BEACH-RELATED"/>
    <property type="match status" value="1"/>
</dbReference>
<dbReference type="Proteomes" id="UP000228934">
    <property type="component" value="Unassembled WGS sequence"/>
</dbReference>
<dbReference type="EMBL" id="KV924592">
    <property type="protein sequence ID" value="PIO38062.1"/>
    <property type="molecule type" value="Genomic_DNA"/>
</dbReference>
<reference evidence="5" key="1">
    <citation type="journal article" date="2017" name="Nat. Commun.">
        <title>The North American bullfrog draft genome provides insight into hormonal regulation of long noncoding RNA.</title>
        <authorList>
            <person name="Hammond S.A."/>
            <person name="Warren R.L."/>
            <person name="Vandervalk B.P."/>
            <person name="Kucuk E."/>
            <person name="Khan H."/>
            <person name="Gibb E.A."/>
            <person name="Pandoh P."/>
            <person name="Kirk H."/>
            <person name="Zhao Y."/>
            <person name="Jones M."/>
            <person name="Mungall A.J."/>
            <person name="Coope R."/>
            <person name="Pleasance S."/>
            <person name="Moore R.A."/>
            <person name="Holt R.A."/>
            <person name="Round J.M."/>
            <person name="Ohora S."/>
            <person name="Walle B.V."/>
            <person name="Veldhoen N."/>
            <person name="Helbing C.C."/>
            <person name="Birol I."/>
        </authorList>
    </citation>
    <scope>NUCLEOTIDE SEQUENCE [LARGE SCALE GENOMIC DNA]</scope>
</reference>
<dbReference type="AlphaFoldDB" id="A0A2G9SD87"/>
<keyword evidence="1" id="KW-0853">WD repeat</keyword>
<organism evidence="4 5">
    <name type="scientific">Aquarana catesbeiana</name>
    <name type="common">American bullfrog</name>
    <name type="synonym">Rana catesbeiana</name>
    <dbReference type="NCBI Taxonomy" id="8400"/>
    <lineage>
        <taxon>Eukaryota</taxon>
        <taxon>Metazoa</taxon>
        <taxon>Chordata</taxon>
        <taxon>Craniata</taxon>
        <taxon>Vertebrata</taxon>
        <taxon>Euteleostomi</taxon>
        <taxon>Amphibia</taxon>
        <taxon>Batrachia</taxon>
        <taxon>Anura</taxon>
        <taxon>Neobatrachia</taxon>
        <taxon>Ranoidea</taxon>
        <taxon>Ranidae</taxon>
        <taxon>Aquarana</taxon>
    </lineage>
</organism>
<dbReference type="InterPro" id="IPR023362">
    <property type="entry name" value="PH-BEACH_dom"/>
</dbReference>
<evidence type="ECO:0000313" key="5">
    <source>
        <dbReference type="Proteomes" id="UP000228934"/>
    </source>
</evidence>
<evidence type="ECO:0000259" key="2">
    <source>
        <dbReference type="PROSITE" id="PS50197"/>
    </source>
</evidence>
<keyword evidence="5" id="KW-1185">Reference proteome</keyword>
<sequence>SLLGESEPASFSWTYEEIKEVHKRWWQLRDNAVEIFLTNGRTLLVAFDNTKVRDDVYQKILSNNLPNLLEYGNITALTQLWCSGQITNFEYLTHLNKHAGRSFNDLMQYPVFPFILSDYTSETLDLSNTNIYR</sequence>
<dbReference type="Gene3D" id="2.30.29.30">
    <property type="entry name" value="Pleckstrin-homology domain (PH domain)/Phosphotyrosine-binding domain (PTB)"/>
    <property type="match status" value="1"/>
</dbReference>